<dbReference type="EMBL" id="KN822967">
    <property type="protein sequence ID" value="KIO30949.1"/>
    <property type="molecule type" value="Genomic_DNA"/>
</dbReference>
<dbReference type="AlphaFoldDB" id="A0A0C3QSH5"/>
<proteinExistence type="predicted"/>
<reference evidence="3 4" key="1">
    <citation type="submission" date="2014-04" db="EMBL/GenBank/DDBJ databases">
        <authorList>
            <consortium name="DOE Joint Genome Institute"/>
            <person name="Kuo A."/>
            <person name="Girlanda M."/>
            <person name="Perotto S."/>
            <person name="Kohler A."/>
            <person name="Nagy L.G."/>
            <person name="Floudas D."/>
            <person name="Copeland A."/>
            <person name="Barry K.W."/>
            <person name="Cichocki N."/>
            <person name="Veneault-Fourrey C."/>
            <person name="LaButti K."/>
            <person name="Lindquist E.A."/>
            <person name="Lipzen A."/>
            <person name="Lundell T."/>
            <person name="Morin E."/>
            <person name="Murat C."/>
            <person name="Sun H."/>
            <person name="Tunlid A."/>
            <person name="Henrissat B."/>
            <person name="Grigoriev I.V."/>
            <person name="Hibbett D.S."/>
            <person name="Martin F."/>
            <person name="Nordberg H.P."/>
            <person name="Cantor M.N."/>
            <person name="Hua S.X."/>
        </authorList>
    </citation>
    <scope>NUCLEOTIDE SEQUENCE [LARGE SCALE GENOMIC DNA]</scope>
    <source>
        <strain evidence="3 4">MUT 4182</strain>
    </source>
</reference>
<protein>
    <recommendedName>
        <fullName evidence="2">DUF6535 domain-containing protein</fullName>
    </recommendedName>
</protein>
<evidence type="ECO:0000313" key="3">
    <source>
        <dbReference type="EMBL" id="KIO30949.1"/>
    </source>
</evidence>
<gene>
    <name evidence="3" type="ORF">M407DRAFT_68625</name>
</gene>
<evidence type="ECO:0000313" key="4">
    <source>
        <dbReference type="Proteomes" id="UP000054248"/>
    </source>
</evidence>
<keyword evidence="1" id="KW-0812">Transmembrane</keyword>
<feature type="domain" description="DUF6535" evidence="2">
    <location>
        <begin position="32"/>
        <end position="204"/>
    </location>
</feature>
<reference evidence="4" key="2">
    <citation type="submission" date="2015-01" db="EMBL/GenBank/DDBJ databases">
        <title>Evolutionary Origins and Diversification of the Mycorrhizal Mutualists.</title>
        <authorList>
            <consortium name="DOE Joint Genome Institute"/>
            <consortium name="Mycorrhizal Genomics Consortium"/>
            <person name="Kohler A."/>
            <person name="Kuo A."/>
            <person name="Nagy L.G."/>
            <person name="Floudas D."/>
            <person name="Copeland A."/>
            <person name="Barry K.W."/>
            <person name="Cichocki N."/>
            <person name="Veneault-Fourrey C."/>
            <person name="LaButti K."/>
            <person name="Lindquist E.A."/>
            <person name="Lipzen A."/>
            <person name="Lundell T."/>
            <person name="Morin E."/>
            <person name="Murat C."/>
            <person name="Riley R."/>
            <person name="Ohm R."/>
            <person name="Sun H."/>
            <person name="Tunlid A."/>
            <person name="Henrissat B."/>
            <person name="Grigoriev I.V."/>
            <person name="Hibbett D.S."/>
            <person name="Martin F."/>
        </authorList>
    </citation>
    <scope>NUCLEOTIDE SEQUENCE [LARGE SCALE GENOMIC DNA]</scope>
    <source>
        <strain evidence="4">MUT 4182</strain>
    </source>
</reference>
<name>A0A0C3QSH5_9AGAM</name>
<dbReference type="InterPro" id="IPR045338">
    <property type="entry name" value="DUF6535"/>
</dbReference>
<sequence length="210" mass="23767">MQGRSPAAKDERKDTWVPGRLRPKFGQVCNFWKRYDELADRNDREMSRNLNSNLDVLLIFAALFSAINTTFISLTMPSLSPDPMDKTNTLLELLVRKVDNSTVTTADLSPPFSPQSNCVTTNCLLYASLSCSLLAAMGAMLAKEWLQNFDRTGQVGPLEEQARTRQRKFHALQRWHSEEIVLFLPNLLILSVLFFFAGLAIYVLPINLLV</sequence>
<feature type="transmembrane region" description="Helical" evidence="1">
    <location>
        <begin position="180"/>
        <end position="204"/>
    </location>
</feature>
<evidence type="ECO:0000256" key="1">
    <source>
        <dbReference type="SAM" id="Phobius"/>
    </source>
</evidence>
<organism evidence="3 4">
    <name type="scientific">Tulasnella calospora MUT 4182</name>
    <dbReference type="NCBI Taxonomy" id="1051891"/>
    <lineage>
        <taxon>Eukaryota</taxon>
        <taxon>Fungi</taxon>
        <taxon>Dikarya</taxon>
        <taxon>Basidiomycota</taxon>
        <taxon>Agaricomycotina</taxon>
        <taxon>Agaricomycetes</taxon>
        <taxon>Cantharellales</taxon>
        <taxon>Tulasnellaceae</taxon>
        <taxon>Tulasnella</taxon>
    </lineage>
</organism>
<dbReference type="Proteomes" id="UP000054248">
    <property type="component" value="Unassembled WGS sequence"/>
</dbReference>
<keyword evidence="1" id="KW-0472">Membrane</keyword>
<accession>A0A0C3QSH5</accession>
<dbReference type="Pfam" id="PF20153">
    <property type="entry name" value="DUF6535"/>
    <property type="match status" value="1"/>
</dbReference>
<feature type="non-terminal residue" evidence="3">
    <location>
        <position position="210"/>
    </location>
</feature>
<feature type="transmembrane region" description="Helical" evidence="1">
    <location>
        <begin position="124"/>
        <end position="142"/>
    </location>
</feature>
<feature type="transmembrane region" description="Helical" evidence="1">
    <location>
        <begin position="54"/>
        <end position="76"/>
    </location>
</feature>
<keyword evidence="4" id="KW-1185">Reference proteome</keyword>
<keyword evidence="1" id="KW-1133">Transmembrane helix</keyword>
<dbReference type="HOGENOM" id="CLU_018688_1_2_1"/>
<dbReference type="OrthoDB" id="3185525at2759"/>
<evidence type="ECO:0000259" key="2">
    <source>
        <dbReference type="Pfam" id="PF20153"/>
    </source>
</evidence>